<keyword evidence="2" id="KW-0217">Developmental protein</keyword>
<evidence type="ECO:0000256" key="9">
    <source>
        <dbReference type="SAM" id="MobiDB-lite"/>
    </source>
</evidence>
<feature type="region of interest" description="Disordered" evidence="9">
    <location>
        <begin position="1"/>
        <end position="39"/>
    </location>
</feature>
<feature type="domain" description="BHLH" evidence="10">
    <location>
        <begin position="428"/>
        <end position="478"/>
    </location>
</feature>
<organism evidence="11 12">
    <name type="scientific">Pogona vitticeps</name>
    <name type="common">central bearded dragon</name>
    <dbReference type="NCBI Taxonomy" id="103695"/>
    <lineage>
        <taxon>Eukaryota</taxon>
        <taxon>Metazoa</taxon>
        <taxon>Chordata</taxon>
        <taxon>Craniata</taxon>
        <taxon>Vertebrata</taxon>
        <taxon>Euteleostomi</taxon>
        <taxon>Lepidosauria</taxon>
        <taxon>Squamata</taxon>
        <taxon>Bifurcata</taxon>
        <taxon>Unidentata</taxon>
        <taxon>Episquamata</taxon>
        <taxon>Toxicofera</taxon>
        <taxon>Iguania</taxon>
        <taxon>Acrodonta</taxon>
        <taxon>Agamidae</taxon>
        <taxon>Amphibolurinae</taxon>
        <taxon>Pogona</taxon>
    </lineage>
</organism>
<dbReference type="GO" id="GO:0000981">
    <property type="term" value="F:DNA-binding transcription factor activity, RNA polymerase II-specific"/>
    <property type="evidence" value="ECO:0007669"/>
    <property type="project" value="TreeGrafter"/>
</dbReference>
<proteinExistence type="predicted"/>
<feature type="region of interest" description="Disordered" evidence="9">
    <location>
        <begin position="391"/>
        <end position="438"/>
    </location>
</feature>
<evidence type="ECO:0000256" key="4">
    <source>
        <dbReference type="ARBA" id="ARBA00022871"/>
    </source>
</evidence>
<evidence type="ECO:0000256" key="6">
    <source>
        <dbReference type="ARBA" id="ARBA00023125"/>
    </source>
</evidence>
<dbReference type="SMART" id="SM00353">
    <property type="entry name" value="HLH"/>
    <property type="match status" value="1"/>
</dbReference>
<evidence type="ECO:0000313" key="11">
    <source>
        <dbReference type="Proteomes" id="UP001652642"/>
    </source>
</evidence>
<dbReference type="Proteomes" id="UP001652642">
    <property type="component" value="Chromosome 4"/>
</dbReference>
<dbReference type="SUPFAM" id="SSF47459">
    <property type="entry name" value="HLH, helix-loop-helix DNA-binding domain"/>
    <property type="match status" value="1"/>
</dbReference>
<dbReference type="KEGG" id="pvt:110084905"/>
<dbReference type="PROSITE" id="PS50888">
    <property type="entry name" value="BHLH"/>
    <property type="match status" value="1"/>
</dbReference>
<dbReference type="GO" id="GO:0005634">
    <property type="term" value="C:nucleus"/>
    <property type="evidence" value="ECO:0007669"/>
    <property type="project" value="UniProtKB-SubCell"/>
</dbReference>
<dbReference type="CTD" id="10732"/>
<dbReference type="GO" id="GO:0030154">
    <property type="term" value="P:cell differentiation"/>
    <property type="evidence" value="ECO:0007669"/>
    <property type="project" value="UniProtKB-KW"/>
</dbReference>
<keyword evidence="6" id="KW-0238">DNA-binding</keyword>
<feature type="region of interest" description="Disordered" evidence="9">
    <location>
        <begin position="507"/>
        <end position="528"/>
    </location>
</feature>
<dbReference type="GO" id="GO:0046983">
    <property type="term" value="F:protein dimerization activity"/>
    <property type="evidence" value="ECO:0007669"/>
    <property type="project" value="InterPro"/>
</dbReference>
<reference evidence="12" key="1">
    <citation type="submission" date="2025-08" db="UniProtKB">
        <authorList>
            <consortium name="RefSeq"/>
        </authorList>
    </citation>
    <scope>IDENTIFICATION</scope>
</reference>
<keyword evidence="8" id="KW-0539">Nucleus</keyword>
<keyword evidence="11" id="KW-1185">Reference proteome</keyword>
<evidence type="ECO:0000256" key="7">
    <source>
        <dbReference type="ARBA" id="ARBA00023163"/>
    </source>
</evidence>
<dbReference type="InterPro" id="IPR039583">
    <property type="entry name" value="TCFL5/SOLH1/2"/>
</dbReference>
<keyword evidence="5" id="KW-0805">Transcription regulation</keyword>
<dbReference type="Gene3D" id="4.10.280.10">
    <property type="entry name" value="Helix-loop-helix DNA-binding domain"/>
    <property type="match status" value="1"/>
</dbReference>
<evidence type="ECO:0000259" key="10">
    <source>
        <dbReference type="PROSITE" id="PS50888"/>
    </source>
</evidence>
<protein>
    <submittedName>
        <fullName evidence="12">Transcription factor-like 5 protein isoform X1</fullName>
    </submittedName>
</protein>
<feature type="compositionally biased region" description="Basic and acidic residues" evidence="9">
    <location>
        <begin position="1"/>
        <end position="10"/>
    </location>
</feature>
<dbReference type="PANTHER" id="PTHR15402:SF2">
    <property type="entry name" value="TRANSCRIPTION FACTOR LIKE 5"/>
    <property type="match status" value="1"/>
</dbReference>
<dbReference type="GO" id="GO:0000978">
    <property type="term" value="F:RNA polymerase II cis-regulatory region sequence-specific DNA binding"/>
    <property type="evidence" value="ECO:0007669"/>
    <property type="project" value="TreeGrafter"/>
</dbReference>
<dbReference type="InParanoid" id="A0A6J0UM05"/>
<name>A0A6J0UM05_9SAUR</name>
<keyword evidence="3" id="KW-0221">Differentiation</keyword>
<evidence type="ECO:0000256" key="8">
    <source>
        <dbReference type="ARBA" id="ARBA00023242"/>
    </source>
</evidence>
<keyword evidence="4" id="KW-0744">Spermatogenesis</keyword>
<sequence>MSDTATKESEAANPQAVAADPAAAASVAESSTDSSFGEHNLSFTTTDLSLVEMTEIEYTQLQHILYSHMEAQAIDNEAENRLNSNGFSSNNSANQTQYLSSCSNSQNGFSSNSSGNQSLCPIICQSSLASDSSFMGPPNQCLGHIDFQELRMMLLSESSLLPSQAEKTPSGSSVDTSGQSLLKVRHNESMGGVNKENTLVENSAPVSESRAKSAVRVRLEDRFNNIQTETPRCQESQETGVSINNLVTLIRHTPDMMGVPLHQQQNKCTTLVKNKTAATTTTALQFTCPLFNPNAASPANGNANTSQSQSSGASVLEAAKHQDLGLPRAFSICYQQEIEATKQTVGPRNKSVPEHVWIKLGEEHLCKQTINKRSRNRLHPLETNVQRKPLGDIQNMCDNQSAGPEQGAWHASQPTQSGSSGNQGGVSQRRERHNRMERDRRRRIRICCDELNLLVPFCTSDTDKATTLQWTTAFLKYIQERHGDSLKKEFETVFCGKTGRRLKLTRPDPLGTCPPQEITQNGTSMEIK</sequence>
<evidence type="ECO:0000256" key="5">
    <source>
        <dbReference type="ARBA" id="ARBA00023015"/>
    </source>
</evidence>
<feature type="compositionally biased region" description="Polar residues" evidence="9">
    <location>
        <begin position="517"/>
        <end position="528"/>
    </location>
</feature>
<feature type="region of interest" description="Disordered" evidence="9">
    <location>
        <begin position="187"/>
        <end position="209"/>
    </location>
</feature>
<comment type="subcellular location">
    <subcellularLocation>
        <location evidence="1">Nucleus</location>
    </subcellularLocation>
</comment>
<dbReference type="AlphaFoldDB" id="A0A6J0UM05"/>
<keyword evidence="7" id="KW-0804">Transcription</keyword>
<evidence type="ECO:0000256" key="3">
    <source>
        <dbReference type="ARBA" id="ARBA00022782"/>
    </source>
</evidence>
<dbReference type="InterPro" id="IPR036638">
    <property type="entry name" value="HLH_DNA-bd_sf"/>
</dbReference>
<dbReference type="FunCoup" id="A0A6J0UM05">
    <property type="interactions" value="162"/>
</dbReference>
<dbReference type="InterPro" id="IPR011598">
    <property type="entry name" value="bHLH_dom"/>
</dbReference>
<gene>
    <name evidence="12" type="primary">TCFL5</name>
</gene>
<dbReference type="RefSeq" id="XP_020660290.2">
    <property type="nucleotide sequence ID" value="XM_020804631.2"/>
</dbReference>
<evidence type="ECO:0000256" key="2">
    <source>
        <dbReference type="ARBA" id="ARBA00022473"/>
    </source>
</evidence>
<dbReference type="GeneID" id="110084905"/>
<evidence type="ECO:0000256" key="1">
    <source>
        <dbReference type="ARBA" id="ARBA00004123"/>
    </source>
</evidence>
<accession>A0A6J0UM05</accession>
<dbReference type="PANTHER" id="PTHR15402">
    <property type="entry name" value="TRANSCRIPTION FACTOR-LIKE 5 PROTEIN"/>
    <property type="match status" value="1"/>
</dbReference>
<feature type="compositionally biased region" description="Polar residues" evidence="9">
    <location>
        <begin position="195"/>
        <end position="206"/>
    </location>
</feature>
<evidence type="ECO:0000313" key="12">
    <source>
        <dbReference type="RefSeq" id="XP_020660290.2"/>
    </source>
</evidence>
<dbReference type="GO" id="GO:0007283">
    <property type="term" value="P:spermatogenesis"/>
    <property type="evidence" value="ECO:0007669"/>
    <property type="project" value="UniProtKB-KW"/>
</dbReference>
<dbReference type="OrthoDB" id="9946078at2759"/>
<feature type="compositionally biased region" description="Low complexity" evidence="9">
    <location>
        <begin position="11"/>
        <end position="35"/>
    </location>
</feature>
<dbReference type="Pfam" id="PF00010">
    <property type="entry name" value="HLH"/>
    <property type="match status" value="1"/>
</dbReference>